<dbReference type="HOGENOM" id="CLU_013924_1_0_11"/>
<dbReference type="InterPro" id="IPR006483">
    <property type="entry name" value="CRISPR-assoc_Cas3_HD"/>
</dbReference>
<evidence type="ECO:0000256" key="6">
    <source>
        <dbReference type="ARBA" id="ARBA00022801"/>
    </source>
</evidence>
<accession>A0A0B6F2N6</accession>
<dbReference type="NCBIfam" id="TIGR01596">
    <property type="entry name" value="cas3_HD"/>
    <property type="match status" value="1"/>
</dbReference>
<dbReference type="InterPro" id="IPR038257">
    <property type="entry name" value="CRISPR-assoc_Cas3_HD_sf"/>
</dbReference>
<keyword evidence="7" id="KW-0347">Helicase</keyword>
<dbReference type="GO" id="GO:0046872">
    <property type="term" value="F:metal ion binding"/>
    <property type="evidence" value="ECO:0007669"/>
    <property type="project" value="UniProtKB-KW"/>
</dbReference>
<dbReference type="Pfam" id="PF18395">
    <property type="entry name" value="Cas3_C"/>
    <property type="match status" value="1"/>
</dbReference>
<dbReference type="GO" id="GO:0016787">
    <property type="term" value="F:hydrolase activity"/>
    <property type="evidence" value="ECO:0007669"/>
    <property type="project" value="UniProtKB-KW"/>
</dbReference>
<evidence type="ECO:0000256" key="4">
    <source>
        <dbReference type="ARBA" id="ARBA00022723"/>
    </source>
</evidence>
<protein>
    <submittedName>
        <fullName evidence="13">CRISPR-associated helicase, Cas3 family</fullName>
    </submittedName>
</protein>
<evidence type="ECO:0000256" key="7">
    <source>
        <dbReference type="ARBA" id="ARBA00022806"/>
    </source>
</evidence>
<evidence type="ECO:0000256" key="3">
    <source>
        <dbReference type="ARBA" id="ARBA00022722"/>
    </source>
</evidence>
<evidence type="ECO:0000313" key="13">
    <source>
        <dbReference type="EMBL" id="AJI79459.1"/>
    </source>
</evidence>
<dbReference type="PROSITE" id="PS51643">
    <property type="entry name" value="HD_CAS3"/>
    <property type="match status" value="1"/>
</dbReference>
<dbReference type="GO" id="GO:0003723">
    <property type="term" value="F:RNA binding"/>
    <property type="evidence" value="ECO:0007669"/>
    <property type="project" value="TreeGrafter"/>
</dbReference>
<evidence type="ECO:0000256" key="10">
    <source>
        <dbReference type="SAM" id="MobiDB-lite"/>
    </source>
</evidence>
<comment type="similarity">
    <text evidence="1">In the N-terminal section; belongs to the CRISPR-associated nuclease Cas3-HD family.</text>
</comment>
<feature type="domain" description="Helicase ATP-binding" evidence="11">
    <location>
        <begin position="318"/>
        <end position="512"/>
    </location>
</feature>
<dbReference type="InterPro" id="IPR001650">
    <property type="entry name" value="Helicase_C-like"/>
</dbReference>
<keyword evidence="8" id="KW-0067">ATP-binding</keyword>
<dbReference type="AlphaFoldDB" id="A0A0B6F2N6"/>
<keyword evidence="9" id="KW-0051">Antiviral defense</keyword>
<dbReference type="OrthoDB" id="9810236at2"/>
<dbReference type="STRING" id="161899.CSING_09720"/>
<dbReference type="SMART" id="SM00487">
    <property type="entry name" value="DEXDc"/>
    <property type="match status" value="1"/>
</dbReference>
<evidence type="ECO:0000256" key="2">
    <source>
        <dbReference type="ARBA" id="ARBA00009046"/>
    </source>
</evidence>
<dbReference type="Pfam" id="PF22590">
    <property type="entry name" value="Cas3-like_C_2"/>
    <property type="match status" value="1"/>
</dbReference>
<dbReference type="Gene3D" id="3.40.50.300">
    <property type="entry name" value="P-loop containing nucleotide triphosphate hydrolases"/>
    <property type="match status" value="2"/>
</dbReference>
<dbReference type="Pfam" id="PF00270">
    <property type="entry name" value="DEAD"/>
    <property type="match status" value="1"/>
</dbReference>
<evidence type="ECO:0000256" key="8">
    <source>
        <dbReference type="ARBA" id="ARBA00022840"/>
    </source>
</evidence>
<gene>
    <name evidence="13" type="primary">casG</name>
    <name evidence="13" type="ORF">CSING_09720</name>
</gene>
<keyword evidence="3" id="KW-0540">Nuclease</keyword>
<dbReference type="PANTHER" id="PTHR47963:SF9">
    <property type="entry name" value="CRISPR-ASSOCIATED ENDONUCLEASE_HELICASE CAS3"/>
    <property type="match status" value="1"/>
</dbReference>
<dbReference type="InterPro" id="IPR006474">
    <property type="entry name" value="Helicase_Cas3_CRISPR-ass_core"/>
</dbReference>
<dbReference type="NCBIfam" id="TIGR01587">
    <property type="entry name" value="cas3_core"/>
    <property type="match status" value="1"/>
</dbReference>
<dbReference type="GO" id="GO:0051607">
    <property type="term" value="P:defense response to virus"/>
    <property type="evidence" value="ECO:0007669"/>
    <property type="project" value="UniProtKB-KW"/>
</dbReference>
<dbReference type="PROSITE" id="PS51192">
    <property type="entry name" value="HELICASE_ATP_BIND_1"/>
    <property type="match status" value="1"/>
</dbReference>
<dbReference type="CDD" id="cd09641">
    <property type="entry name" value="Cas3''_I"/>
    <property type="match status" value="1"/>
</dbReference>
<dbReference type="Gene3D" id="1.10.3210.30">
    <property type="match status" value="1"/>
</dbReference>
<evidence type="ECO:0000256" key="5">
    <source>
        <dbReference type="ARBA" id="ARBA00022741"/>
    </source>
</evidence>
<proteinExistence type="inferred from homology"/>
<dbReference type="SUPFAM" id="SSF52540">
    <property type="entry name" value="P-loop containing nucleoside triphosphate hydrolases"/>
    <property type="match status" value="1"/>
</dbReference>
<dbReference type="InterPro" id="IPR011545">
    <property type="entry name" value="DEAD/DEAH_box_helicase_dom"/>
</dbReference>
<evidence type="ECO:0000259" key="12">
    <source>
        <dbReference type="PROSITE" id="PS51643"/>
    </source>
</evidence>
<dbReference type="EMBL" id="CP010827">
    <property type="protein sequence ID" value="AJI79459.1"/>
    <property type="molecule type" value="Genomic_DNA"/>
</dbReference>
<dbReference type="RefSeq" id="WP_042531765.1">
    <property type="nucleotide sequence ID" value="NZ_CP010827.1"/>
</dbReference>
<dbReference type="InterPro" id="IPR054712">
    <property type="entry name" value="Cas3-like_dom"/>
</dbReference>
<evidence type="ECO:0000259" key="11">
    <source>
        <dbReference type="PROSITE" id="PS51192"/>
    </source>
</evidence>
<dbReference type="Proteomes" id="UP000031890">
    <property type="component" value="Chromosome"/>
</dbReference>
<dbReference type="InterPro" id="IPR050547">
    <property type="entry name" value="DEAD_box_RNA_helicases"/>
</dbReference>
<sequence>MNGNTHQDSVSTLIPARTRQFCLRAEGWARERSPQAQSLWAKSGDGTDFLTLPQHMVDSACAASFLFNSWLAPSVKRYLSAALGIGETGVEALYVWLAGVHDIGKGIRTFQRLLLASDKAHLVSAVSDAGLNIDLSIDEANFEKLPHGVASGEILALWLRARGIPLPQANSLAAVVNAHHGIANKPSKRVRELIEDYPEPWKKVHRELLDAMAELCGVDAVLTEVFRGGKLHQGVAEILTGLVVMADWVASNENAFTLHVRGTQLERVEAAAAVIDVTTPWEPEMGEWGDIDKRFRHSFGWPEEFCARPVQRAVVEAVQKLDGPALVVIEAETGVGKTEAGLATAEILAARGGAQGVYFAAPTMATANGLLERTIDWASNNSVDSVKSMYLAHSKNVLSEPYRELKFSQIGRDSGGGGGVIASQWMSGRRLGLLSNFVVGTVDQVLMMALQQRFHMLRHVGLAGKVIIFDEVHAFDMYTSDYLRSTIEWLGFYGASVILMSATLPPEKRRTLVEAYSTAPWLDEEPTGYPLLTLATRDSVEFHPVPPTPTNLEAHIGFLDDDVDELVNFMEHNLEAGGCVLIICNTIARAQEAYRALASIYGEDVQLHHAGFVAWERVEKEDALRDELGPESRRGRGRPWRKIVVATQVAEQSLDIDADLLITDIAPMDLIIQRIGRLHRHERPVTDRPANLQQPQVMIRGIVEREPVPEFDSGAEYIYGTALLLSTLALLPSVFRRPDDIESLVRETYDRNFTPPAGWEDAWAQAQEQSLFDEDSAHSKSSTFRLPSPRRRTSYDSLFSQLISDGGASGDERGAAQVRDAEPSVEVIPILRTEYGYQPWGLDEEVLDGAELSYKVAFHLAASTVRLPIRMTRWESDFDAVVDALEDATPDQWRSHFLLRGQLAMPLDETGIVQLGRFSVSYTSQLGIEILSDRRD</sequence>
<name>A0A0B6F2N6_9CORY</name>
<dbReference type="GO" id="GO:0004518">
    <property type="term" value="F:nuclease activity"/>
    <property type="evidence" value="ECO:0007669"/>
    <property type="project" value="UniProtKB-KW"/>
</dbReference>
<dbReference type="GO" id="GO:0005524">
    <property type="term" value="F:ATP binding"/>
    <property type="evidence" value="ECO:0007669"/>
    <property type="project" value="UniProtKB-KW"/>
</dbReference>
<dbReference type="GO" id="GO:0003724">
    <property type="term" value="F:RNA helicase activity"/>
    <property type="evidence" value="ECO:0007669"/>
    <property type="project" value="TreeGrafter"/>
</dbReference>
<feature type="domain" description="HD Cas3-type" evidence="12">
    <location>
        <begin position="45"/>
        <end position="249"/>
    </location>
</feature>
<dbReference type="SMART" id="SM00490">
    <property type="entry name" value="HELICc"/>
    <property type="match status" value="1"/>
</dbReference>
<comment type="similarity">
    <text evidence="2">In the central section; belongs to the CRISPR-associated helicase Cas3 family.</text>
</comment>
<feature type="region of interest" description="Disordered" evidence="10">
    <location>
        <begin position="770"/>
        <end position="791"/>
    </location>
</feature>
<dbReference type="InterPro" id="IPR014001">
    <property type="entry name" value="Helicase_ATP-bd"/>
</dbReference>
<keyword evidence="4" id="KW-0479">Metal-binding</keyword>
<dbReference type="KEGG" id="csx:CSING_09720"/>
<dbReference type="InterPro" id="IPR027417">
    <property type="entry name" value="P-loop_NTPase"/>
</dbReference>
<organism evidence="13 14">
    <name type="scientific">Corynebacterium singulare</name>
    <dbReference type="NCBI Taxonomy" id="161899"/>
    <lineage>
        <taxon>Bacteria</taxon>
        <taxon>Bacillati</taxon>
        <taxon>Actinomycetota</taxon>
        <taxon>Actinomycetes</taxon>
        <taxon>Mycobacteriales</taxon>
        <taxon>Corynebacteriaceae</taxon>
        <taxon>Corynebacterium</taxon>
    </lineage>
</organism>
<dbReference type="PANTHER" id="PTHR47963">
    <property type="entry name" value="DEAD-BOX ATP-DEPENDENT RNA HELICASE 47, MITOCHONDRIAL"/>
    <property type="match status" value="1"/>
</dbReference>
<reference evidence="13 14" key="1">
    <citation type="journal article" date="2015" name="Genome Announc.">
        <title>Complete Genome Sequence and Annotation of Corynebacterium singulare DSM 44357, Isolated from a Human Semen Specimen.</title>
        <authorList>
            <person name="Merten M."/>
            <person name="Brinkrolf K."/>
            <person name="Albersmeier A."/>
            <person name="Kutter Y."/>
            <person name="Ruckert C."/>
            <person name="Tauch A."/>
        </authorList>
    </citation>
    <scope>NUCLEOTIDE SEQUENCE [LARGE SCALE GENOMIC DNA]</scope>
    <source>
        <strain evidence="13">IBS B52218</strain>
    </source>
</reference>
<evidence type="ECO:0000256" key="9">
    <source>
        <dbReference type="ARBA" id="ARBA00023118"/>
    </source>
</evidence>
<dbReference type="InterPro" id="IPR041372">
    <property type="entry name" value="Cas3_C"/>
</dbReference>
<keyword evidence="5" id="KW-0547">Nucleotide-binding</keyword>
<dbReference type="Pfam" id="PF18019">
    <property type="entry name" value="Cas3_HD"/>
    <property type="match status" value="1"/>
</dbReference>
<evidence type="ECO:0000256" key="1">
    <source>
        <dbReference type="ARBA" id="ARBA00006847"/>
    </source>
</evidence>
<keyword evidence="6" id="KW-0378">Hydrolase</keyword>
<evidence type="ECO:0000313" key="14">
    <source>
        <dbReference type="Proteomes" id="UP000031890"/>
    </source>
</evidence>